<name>G3U8H1_LOXAF</name>
<feature type="region of interest" description="Disordered" evidence="2">
    <location>
        <begin position="263"/>
        <end position="332"/>
    </location>
</feature>
<dbReference type="GeneTree" id="ENSGT00940000164433"/>
<feature type="region of interest" description="Disordered" evidence="2">
    <location>
        <begin position="11"/>
        <end position="54"/>
    </location>
</feature>
<feature type="compositionally biased region" description="Low complexity" evidence="2">
    <location>
        <begin position="632"/>
        <end position="655"/>
    </location>
</feature>
<sequence>LFMGNFFSKLHPSSRRYPPPARRPRSHPTRCAPTSGRDHPAAPAPPFHPLHSGLLNQGRVPLPPRFYIAPKRRYAIRQAHSSSLGVCPLMSWGNSLKKQVVPRAFGHPRGVKIPPPGCKWTLRLPLKQVVTSAKPVTCSHPPRPCPKETEPSAPGESRNGTEKDEDNQNPHSISSAPSASRSLETSGAITSSLHISGHLKGTLHPKGPENSLYNKTQVSSGSSFTKDCAIASSCSPAGGVLPHQKLIPDAGGLSGLPKRLMKSTKKGLEEGHQPSSPASLGSGKEKQEEKHSHMPSGSNSPPTSACPRPHKRKLLLVPPPWDQGELLPPPKRPRILVAGDLGLERTAEPQGNHTALEDKEEATSDCSTTQTTSPSSLSVAPTQDSLSCTTSTLPVSTMSFTDLSSLSASPSTLCSPRPSPAPEIGLEEKCQMPSTPSLSIPAKSASSFTFSPIFRVPDAAPSPSDISTPPSTSAVSFHPTSFREESPVPMLVDSPSFFSPTSLPPPPIPSTSTLMFTSQPIKFIAITPTITATASANSTSQPVLDPDVRDMDTSPPSQAVIFMSPPGSGVSSLPLAQAHGCGDQVSPAKAPVSTSPPVFTVSYPAASFSLPFCPGVTPQPRPGTPGGHQQRATGLALTAPSATSTSLGSTSADSAIKPDCEGMDTTPPSLAVIFPFPAGTKDNSMPFPKAVLGGKSMLMSCSIVSTPGSTSLPAQSVSSPTATFRHLLDPGTTPQPTFGSPDWQQPGPSTFHRSIPVGQWAVPTQAENRTVTVARPPNNNTNQSTFVGLAPTYSTSNNHASTQFGFDGTPGVVPISIATSSGFKTTTSIPSAGKSKSLFANSTRDPPVFMRSATPMGSGNFGVNAPAPGPSSMTGALNSGAGPSGTLNTRENLFLLFSQNTSVLPSQDTPFDLSGAGTIDS</sequence>
<feature type="region of interest" description="Disordered" evidence="2">
    <location>
        <begin position="347"/>
        <end position="385"/>
    </location>
</feature>
<accession>G3U8H1</accession>
<organism evidence="3 4">
    <name type="scientific">Loxodonta africana</name>
    <name type="common">African elephant</name>
    <dbReference type="NCBI Taxonomy" id="9785"/>
    <lineage>
        <taxon>Eukaryota</taxon>
        <taxon>Metazoa</taxon>
        <taxon>Chordata</taxon>
        <taxon>Craniata</taxon>
        <taxon>Vertebrata</taxon>
        <taxon>Euteleostomi</taxon>
        <taxon>Mammalia</taxon>
        <taxon>Eutheria</taxon>
        <taxon>Afrotheria</taxon>
        <taxon>Proboscidea</taxon>
        <taxon>Elephantidae</taxon>
        <taxon>Loxodonta</taxon>
    </lineage>
</organism>
<feature type="compositionally biased region" description="Basic and acidic residues" evidence="2">
    <location>
        <begin position="283"/>
        <end position="292"/>
    </location>
</feature>
<dbReference type="PANTHER" id="PTHR15566">
    <property type="entry name" value="POM121-LIKE"/>
    <property type="match status" value="1"/>
</dbReference>
<dbReference type="InParanoid" id="G3U8H1"/>
<feature type="region of interest" description="Disordered" evidence="2">
    <location>
        <begin position="133"/>
        <end position="219"/>
    </location>
</feature>
<keyword evidence="4" id="KW-1185">Reference proteome</keyword>
<dbReference type="InterPro" id="IPR043220">
    <property type="entry name" value="POM121-like_prot_1"/>
</dbReference>
<comment type="similarity">
    <text evidence="1">Belongs to the UPF0607 family.</text>
</comment>
<dbReference type="eggNOG" id="ENOG502RU1K">
    <property type="taxonomic scope" value="Eukaryota"/>
</dbReference>
<dbReference type="AlphaFoldDB" id="G3U8H1"/>
<evidence type="ECO:0000313" key="3">
    <source>
        <dbReference type="Ensembl" id="ENSLAFP00000024129.1"/>
    </source>
</evidence>
<dbReference type="Ensembl" id="ENSLAFT00000031352.1">
    <property type="protein sequence ID" value="ENSLAFP00000024129.1"/>
    <property type="gene ID" value="ENSLAFG00000031777.1"/>
</dbReference>
<evidence type="ECO:0000256" key="1">
    <source>
        <dbReference type="ARBA" id="ARBA00038278"/>
    </source>
</evidence>
<evidence type="ECO:0000256" key="2">
    <source>
        <dbReference type="SAM" id="MobiDB-lite"/>
    </source>
</evidence>
<dbReference type="Proteomes" id="UP000007646">
    <property type="component" value="Unassembled WGS sequence"/>
</dbReference>
<feature type="region of interest" description="Disordered" evidence="2">
    <location>
        <begin position="460"/>
        <end position="480"/>
    </location>
</feature>
<dbReference type="PANTHER" id="PTHR15566:SF7">
    <property type="entry name" value="UPF0607 PROTEIN ENSP00000332738-RELATED"/>
    <property type="match status" value="1"/>
</dbReference>
<proteinExistence type="inferred from homology"/>
<reference evidence="3" key="3">
    <citation type="submission" date="2025-09" db="UniProtKB">
        <authorList>
            <consortium name="Ensembl"/>
        </authorList>
    </citation>
    <scope>IDENTIFICATION</scope>
    <source>
        <strain evidence="3">Isolate ISIS603380</strain>
    </source>
</reference>
<dbReference type="OMA" id="KDCAIAS"/>
<evidence type="ECO:0008006" key="5">
    <source>
        <dbReference type="Google" id="ProtNLM"/>
    </source>
</evidence>
<dbReference type="HOGENOM" id="CLU_300841_0_0_1"/>
<feature type="compositionally biased region" description="Low complexity" evidence="2">
    <location>
        <begin position="364"/>
        <end position="378"/>
    </location>
</feature>
<protein>
    <recommendedName>
        <fullName evidence="5">Nuclear pore associated protein 1</fullName>
    </recommendedName>
</protein>
<reference evidence="3 4" key="1">
    <citation type="submission" date="2009-06" db="EMBL/GenBank/DDBJ databases">
        <title>The Genome Sequence of Loxodonta africana (African elephant).</title>
        <authorList>
            <person name="Di Palma F."/>
            <person name="Heiman D."/>
            <person name="Young S."/>
            <person name="Johnson J."/>
            <person name="Lander E.S."/>
            <person name="Lindblad-Toh K."/>
        </authorList>
    </citation>
    <scope>NUCLEOTIDE SEQUENCE [LARGE SCALE GENOMIC DNA]</scope>
    <source>
        <strain evidence="3 4">Isolate ISIS603380</strain>
    </source>
</reference>
<feature type="region of interest" description="Disordered" evidence="2">
    <location>
        <begin position="615"/>
        <end position="663"/>
    </location>
</feature>
<feature type="compositionally biased region" description="Low complexity" evidence="2">
    <location>
        <begin position="460"/>
        <end position="474"/>
    </location>
</feature>
<feature type="region of interest" description="Disordered" evidence="2">
    <location>
        <begin position="728"/>
        <end position="748"/>
    </location>
</feature>
<dbReference type="Pfam" id="PF15229">
    <property type="entry name" value="POM121"/>
    <property type="match status" value="1"/>
</dbReference>
<feature type="compositionally biased region" description="Basic and acidic residues" evidence="2">
    <location>
        <begin position="159"/>
        <end position="168"/>
    </location>
</feature>
<evidence type="ECO:0000313" key="4">
    <source>
        <dbReference type="Proteomes" id="UP000007646"/>
    </source>
</evidence>
<reference evidence="3" key="2">
    <citation type="submission" date="2025-08" db="UniProtKB">
        <authorList>
            <consortium name="Ensembl"/>
        </authorList>
    </citation>
    <scope>IDENTIFICATION</scope>
    <source>
        <strain evidence="3">Isolate ISIS603380</strain>
    </source>
</reference>
<feature type="compositionally biased region" description="Polar residues" evidence="2">
    <location>
        <begin position="732"/>
        <end position="748"/>
    </location>
</feature>
<feature type="compositionally biased region" description="Low complexity" evidence="2">
    <location>
        <begin position="172"/>
        <end position="186"/>
    </location>
</feature>
<dbReference type="STRING" id="9785.ENSLAFP00000024129"/>